<sequence>EYEVALDELRLKTQETEQQLLGKITSLTDENETLAHFQAAYSTVDSQLKQKTLENEVLESKLYLKDLEIEKLKVLLKVKEHEKTGSKIHNNELLEKSFKNTSEYEEVVNLPTENKNESLLSMSTMTSRSQDKPGLVCSSQVSGSPGHSPSPYNSWQNISSIYQKPIKLKIEEIIKKLEQKAGQFEQPDSDFEQPSSANSLSIDILEQDVNSKMVFSDHESGSLSS</sequence>
<evidence type="ECO:0000256" key="1">
    <source>
        <dbReference type="SAM" id="MobiDB-lite"/>
    </source>
</evidence>
<gene>
    <name evidence="2" type="ORF">g.16588</name>
</gene>
<feature type="compositionally biased region" description="Polar residues" evidence="1">
    <location>
        <begin position="192"/>
        <end position="201"/>
    </location>
</feature>
<dbReference type="AlphaFoldDB" id="A0A1B6LDB4"/>
<feature type="non-terminal residue" evidence="2">
    <location>
        <position position="1"/>
    </location>
</feature>
<feature type="region of interest" description="Disordered" evidence="1">
    <location>
        <begin position="181"/>
        <end position="203"/>
    </location>
</feature>
<accession>A0A1B6LDB4</accession>
<feature type="region of interest" description="Disordered" evidence="1">
    <location>
        <begin position="127"/>
        <end position="152"/>
    </location>
</feature>
<dbReference type="EMBL" id="GEBQ01018294">
    <property type="protein sequence ID" value="JAT21683.1"/>
    <property type="molecule type" value="Transcribed_RNA"/>
</dbReference>
<protein>
    <submittedName>
        <fullName evidence="2">Uncharacterized protein</fullName>
    </submittedName>
</protein>
<dbReference type="Gene3D" id="1.20.5.390">
    <property type="entry name" value="L1 transposable element, trimerization domain"/>
    <property type="match status" value="1"/>
</dbReference>
<name>A0A1B6LDB4_9HEMI</name>
<reference evidence="2" key="1">
    <citation type="submission" date="2015-11" db="EMBL/GenBank/DDBJ databases">
        <title>De novo transcriptome assembly of four potential Pierce s Disease insect vectors from Arizona vineyards.</title>
        <authorList>
            <person name="Tassone E.E."/>
        </authorList>
    </citation>
    <scope>NUCLEOTIDE SEQUENCE</scope>
</reference>
<organism evidence="2">
    <name type="scientific">Graphocephala atropunctata</name>
    <dbReference type="NCBI Taxonomy" id="36148"/>
    <lineage>
        <taxon>Eukaryota</taxon>
        <taxon>Metazoa</taxon>
        <taxon>Ecdysozoa</taxon>
        <taxon>Arthropoda</taxon>
        <taxon>Hexapoda</taxon>
        <taxon>Insecta</taxon>
        <taxon>Pterygota</taxon>
        <taxon>Neoptera</taxon>
        <taxon>Paraneoptera</taxon>
        <taxon>Hemiptera</taxon>
        <taxon>Auchenorrhyncha</taxon>
        <taxon>Membracoidea</taxon>
        <taxon>Cicadellidae</taxon>
        <taxon>Cicadellinae</taxon>
        <taxon>Cicadellini</taxon>
        <taxon>Graphocephala</taxon>
    </lineage>
</organism>
<proteinExistence type="predicted"/>
<feature type="compositionally biased region" description="Polar residues" evidence="1">
    <location>
        <begin position="137"/>
        <end position="152"/>
    </location>
</feature>
<evidence type="ECO:0000313" key="2">
    <source>
        <dbReference type="EMBL" id="JAT21683.1"/>
    </source>
</evidence>